<dbReference type="Proteomes" id="UP001379949">
    <property type="component" value="Unassembled WGS sequence"/>
</dbReference>
<evidence type="ECO:0000313" key="1">
    <source>
        <dbReference type="EMBL" id="MEL0613196.1"/>
    </source>
</evidence>
<protein>
    <submittedName>
        <fullName evidence="1">Uncharacterized protein</fullName>
    </submittedName>
</protein>
<proteinExistence type="predicted"/>
<sequence>MAIHRAIFDGNALFRHKKTPAGGIRKYSHGRPVAFFTHPLVLGRFSILRPKIYDSFLPSNRMIESIKIKYIEIKQRMSNTQNGFNDVVFTESGVVKQYSLSHLEGLSIHFEEFELESKQVVPVSIHARPTNHLYTRRFEPNSDSIASPRLITRYEHHDGNFQAVKEPSTISTEKRIFCDEEYEANKRLPDFIKHAQENNPKCMLANRGDTRTCLSALIEVQQNSNDQDLYYLVMFKLHRVDSKTINMMIETAFIVNADDQRAKRIKNGPEADKKPFKVLVRNILAKREPFEIRKLTTSRKKKFKAKKKEKNKN</sequence>
<keyword evidence="2" id="KW-1185">Reference proteome</keyword>
<reference evidence="1 2" key="1">
    <citation type="submission" date="2024-02" db="EMBL/GenBank/DDBJ databases">
        <title>Bacteria isolated from the canopy kelp, Nereocystis luetkeana.</title>
        <authorList>
            <person name="Pfister C.A."/>
            <person name="Younker I.T."/>
            <person name="Light S.H."/>
        </authorList>
    </citation>
    <scope>NUCLEOTIDE SEQUENCE [LARGE SCALE GENOMIC DNA]</scope>
    <source>
        <strain evidence="1 2">TI.4.07</strain>
    </source>
</reference>
<evidence type="ECO:0000313" key="2">
    <source>
        <dbReference type="Proteomes" id="UP001379949"/>
    </source>
</evidence>
<comment type="caution">
    <text evidence="1">The sequence shown here is derived from an EMBL/GenBank/DDBJ whole genome shotgun (WGS) entry which is preliminary data.</text>
</comment>
<organism evidence="1 2">
    <name type="scientific">Marinomonas arenicola</name>
    <dbReference type="NCBI Taxonomy" id="569601"/>
    <lineage>
        <taxon>Bacteria</taxon>
        <taxon>Pseudomonadati</taxon>
        <taxon>Pseudomonadota</taxon>
        <taxon>Gammaproteobacteria</taxon>
        <taxon>Oceanospirillales</taxon>
        <taxon>Oceanospirillaceae</taxon>
        <taxon>Marinomonas</taxon>
    </lineage>
</organism>
<accession>A0ABU9G593</accession>
<name>A0ABU9G593_9GAMM</name>
<dbReference type="EMBL" id="JBAKAR010000005">
    <property type="protein sequence ID" value="MEL0613196.1"/>
    <property type="molecule type" value="Genomic_DNA"/>
</dbReference>
<dbReference type="RefSeq" id="WP_341566994.1">
    <property type="nucleotide sequence ID" value="NZ_JBAKAR010000005.1"/>
</dbReference>
<gene>
    <name evidence="1" type="ORF">V6242_08560</name>
</gene>